<evidence type="ECO:0000256" key="8">
    <source>
        <dbReference type="ARBA" id="ARBA00047899"/>
    </source>
</evidence>
<evidence type="ECO:0000256" key="6">
    <source>
        <dbReference type="ARBA" id="ARBA00022777"/>
    </source>
</evidence>
<gene>
    <name evidence="13" type="ORF">RD792_006400</name>
</gene>
<dbReference type="Gene3D" id="1.10.510.10">
    <property type="entry name" value="Transferase(Phosphotransferase) domain 1"/>
    <property type="match status" value="1"/>
</dbReference>
<evidence type="ECO:0000256" key="2">
    <source>
        <dbReference type="ARBA" id="ARBA00012513"/>
    </source>
</evidence>
<evidence type="ECO:0000256" key="1">
    <source>
        <dbReference type="ARBA" id="ARBA00005527"/>
    </source>
</evidence>
<evidence type="ECO:0000256" key="7">
    <source>
        <dbReference type="ARBA" id="ARBA00022840"/>
    </source>
</evidence>
<evidence type="ECO:0000259" key="12">
    <source>
        <dbReference type="PROSITE" id="PS50011"/>
    </source>
</evidence>
<dbReference type="InterPro" id="IPR000719">
    <property type="entry name" value="Prot_kinase_dom"/>
</dbReference>
<keyword evidence="6" id="KW-0418">Kinase</keyword>
<feature type="compositionally biased region" description="Basic residues" evidence="11">
    <location>
        <begin position="10"/>
        <end position="24"/>
    </location>
</feature>
<organism evidence="13 14">
    <name type="scientific">Penstemon davidsonii</name>
    <dbReference type="NCBI Taxonomy" id="160366"/>
    <lineage>
        <taxon>Eukaryota</taxon>
        <taxon>Viridiplantae</taxon>
        <taxon>Streptophyta</taxon>
        <taxon>Embryophyta</taxon>
        <taxon>Tracheophyta</taxon>
        <taxon>Spermatophyta</taxon>
        <taxon>Magnoliopsida</taxon>
        <taxon>eudicotyledons</taxon>
        <taxon>Gunneridae</taxon>
        <taxon>Pentapetalae</taxon>
        <taxon>asterids</taxon>
        <taxon>lamiids</taxon>
        <taxon>Lamiales</taxon>
        <taxon>Plantaginaceae</taxon>
        <taxon>Cheloneae</taxon>
        <taxon>Penstemon</taxon>
    </lineage>
</organism>
<feature type="compositionally biased region" description="Low complexity" evidence="11">
    <location>
        <begin position="38"/>
        <end position="47"/>
    </location>
</feature>
<comment type="catalytic activity">
    <reaction evidence="9">
        <text>L-seryl-[protein] + ATP = O-phospho-L-seryl-[protein] + ADP + H(+)</text>
        <dbReference type="Rhea" id="RHEA:17989"/>
        <dbReference type="Rhea" id="RHEA-COMP:9863"/>
        <dbReference type="Rhea" id="RHEA-COMP:11604"/>
        <dbReference type="ChEBI" id="CHEBI:15378"/>
        <dbReference type="ChEBI" id="CHEBI:29999"/>
        <dbReference type="ChEBI" id="CHEBI:30616"/>
        <dbReference type="ChEBI" id="CHEBI:83421"/>
        <dbReference type="ChEBI" id="CHEBI:456216"/>
        <dbReference type="EC" id="2.7.11.1"/>
    </reaction>
</comment>
<keyword evidence="5 10" id="KW-0547">Nucleotide-binding</keyword>
<dbReference type="PROSITE" id="PS00107">
    <property type="entry name" value="PROTEIN_KINASE_ATP"/>
    <property type="match status" value="1"/>
</dbReference>
<protein>
    <recommendedName>
        <fullName evidence="2">non-specific serine/threonine protein kinase</fullName>
        <ecNumber evidence="2">2.7.11.1</ecNumber>
    </recommendedName>
</protein>
<evidence type="ECO:0000256" key="9">
    <source>
        <dbReference type="ARBA" id="ARBA00048679"/>
    </source>
</evidence>
<evidence type="ECO:0000256" key="3">
    <source>
        <dbReference type="ARBA" id="ARBA00022527"/>
    </source>
</evidence>
<dbReference type="EC" id="2.7.11.1" evidence="2"/>
<keyword evidence="4" id="KW-0808">Transferase</keyword>
<comment type="similarity">
    <text evidence="1">Belongs to the protein kinase superfamily. CMGC Ser/Thr protein kinase family. GSK-3 subfamily.</text>
</comment>
<dbReference type="Pfam" id="PF00069">
    <property type="entry name" value="Pkinase"/>
    <property type="match status" value="1"/>
</dbReference>
<proteinExistence type="inferred from homology"/>
<dbReference type="Proteomes" id="UP001291926">
    <property type="component" value="Unassembled WGS sequence"/>
</dbReference>
<dbReference type="InterPro" id="IPR039192">
    <property type="entry name" value="STKc_GSK3"/>
</dbReference>
<comment type="caution">
    <text evidence="13">The sequence shown here is derived from an EMBL/GenBank/DDBJ whole genome shotgun (WGS) entry which is preliminary data.</text>
</comment>
<keyword evidence="7 10" id="KW-0067">ATP-binding</keyword>
<accession>A0ABR0DCY8</accession>
<feature type="binding site" evidence="10">
    <location>
        <position position="120"/>
    </location>
    <ligand>
        <name>ATP</name>
        <dbReference type="ChEBI" id="CHEBI:30616"/>
    </ligand>
</feature>
<feature type="domain" description="Protein kinase" evidence="12">
    <location>
        <begin position="90"/>
        <end position="362"/>
    </location>
</feature>
<evidence type="ECO:0000313" key="13">
    <source>
        <dbReference type="EMBL" id="KAK4487085.1"/>
    </source>
</evidence>
<dbReference type="Gene3D" id="3.30.200.20">
    <property type="entry name" value="Phosphorylase Kinase, domain 1"/>
    <property type="match status" value="1"/>
</dbReference>
<dbReference type="CDD" id="cd14137">
    <property type="entry name" value="STKc_GSK3"/>
    <property type="match status" value="1"/>
</dbReference>
<evidence type="ECO:0000256" key="10">
    <source>
        <dbReference type="PROSITE-ProRule" id="PRU10141"/>
    </source>
</evidence>
<sequence>MASLPLGPQQHHHNPHPDHHHHHNNNNAFDQTPPPPAAMNLSSAAAATHTMDTDKEMSASVVDGNHPVTGHIISTTIGGKNGEPKRTISYMAERVVGTGSFGVVFQAKCLETGETVAIKKVLQDRRYKNRELQLMRLMDHANVISLKHCFFSTTTRDELFLNLVMDYVPETMYKVLKHYSDSNQRMPLIYVKLYTYQLFRGLAYMHTVAGVDPLTHQVKICDFGSAKALVKGEANISYICSRYYRAPELIFGATEYTTSIDIWSAGCVLAELLLGQPLFPGENAVDQLVEIIKVLGTPTREEIRCMNPNYTDFRFPQIKAHPWHKVFQKRMPPEAIDLASRLLQYSPSLRCTALEACAHPFFDELRDPNARLPNGRPLPPLFNFKQELAGASPELINKLIPEHIRRQIGLNFPFPHPTGT</sequence>
<dbReference type="InterPro" id="IPR011009">
    <property type="entry name" value="Kinase-like_dom_sf"/>
</dbReference>
<keyword evidence="3" id="KW-0723">Serine/threonine-protein kinase</keyword>
<feature type="region of interest" description="Disordered" evidence="11">
    <location>
        <begin position="1"/>
        <end position="65"/>
    </location>
</feature>
<dbReference type="PROSITE" id="PS50011">
    <property type="entry name" value="PROTEIN_KINASE_DOM"/>
    <property type="match status" value="1"/>
</dbReference>
<evidence type="ECO:0000313" key="14">
    <source>
        <dbReference type="Proteomes" id="UP001291926"/>
    </source>
</evidence>
<dbReference type="InterPro" id="IPR050591">
    <property type="entry name" value="GSK-3"/>
</dbReference>
<keyword evidence="14" id="KW-1185">Reference proteome</keyword>
<comment type="catalytic activity">
    <reaction evidence="8">
        <text>L-threonyl-[protein] + ATP = O-phospho-L-threonyl-[protein] + ADP + H(+)</text>
        <dbReference type="Rhea" id="RHEA:46608"/>
        <dbReference type="Rhea" id="RHEA-COMP:11060"/>
        <dbReference type="Rhea" id="RHEA-COMP:11605"/>
        <dbReference type="ChEBI" id="CHEBI:15378"/>
        <dbReference type="ChEBI" id="CHEBI:30013"/>
        <dbReference type="ChEBI" id="CHEBI:30616"/>
        <dbReference type="ChEBI" id="CHEBI:61977"/>
        <dbReference type="ChEBI" id="CHEBI:456216"/>
        <dbReference type="EC" id="2.7.11.1"/>
    </reaction>
</comment>
<dbReference type="SUPFAM" id="SSF56112">
    <property type="entry name" value="Protein kinase-like (PK-like)"/>
    <property type="match status" value="1"/>
</dbReference>
<evidence type="ECO:0000256" key="4">
    <source>
        <dbReference type="ARBA" id="ARBA00022679"/>
    </source>
</evidence>
<dbReference type="PANTHER" id="PTHR24057:SF5">
    <property type="entry name" value="SHAGGY-RELATED PROTEIN KINASE IOTA-RELATED"/>
    <property type="match status" value="1"/>
</dbReference>
<dbReference type="InterPro" id="IPR017441">
    <property type="entry name" value="Protein_kinase_ATP_BS"/>
</dbReference>
<evidence type="ECO:0000256" key="5">
    <source>
        <dbReference type="ARBA" id="ARBA00022741"/>
    </source>
</evidence>
<name>A0ABR0DCY8_9LAMI</name>
<dbReference type="EMBL" id="JAYDYQ010002152">
    <property type="protein sequence ID" value="KAK4487085.1"/>
    <property type="molecule type" value="Genomic_DNA"/>
</dbReference>
<evidence type="ECO:0000256" key="11">
    <source>
        <dbReference type="SAM" id="MobiDB-lite"/>
    </source>
</evidence>
<dbReference type="PANTHER" id="PTHR24057">
    <property type="entry name" value="GLYCOGEN SYNTHASE KINASE-3 ALPHA"/>
    <property type="match status" value="1"/>
</dbReference>
<reference evidence="13 14" key="1">
    <citation type="journal article" date="2023" name="bioRxiv">
        <title>Genome report: Whole genome sequence and annotation of Penstemon davidsonii.</title>
        <authorList>
            <person name="Ostevik K.L."/>
            <person name="Alabady M."/>
            <person name="Zhang M."/>
            <person name="Rausher M.D."/>
        </authorList>
    </citation>
    <scope>NUCLEOTIDE SEQUENCE [LARGE SCALE GENOMIC DNA]</scope>
    <source>
        <strain evidence="13">DNT005</strain>
        <tissue evidence="13">Whole leaf</tissue>
    </source>
</reference>